<feature type="transmembrane region" description="Helical" evidence="2">
    <location>
        <begin position="15"/>
        <end position="37"/>
    </location>
</feature>
<dbReference type="Proteomes" id="UP000838412">
    <property type="component" value="Chromosome 18"/>
</dbReference>
<keyword evidence="2" id="KW-0472">Membrane</keyword>
<sequence length="71" mass="7616">MHRAATHKMSYESGLATVCVTAVGAILFLVLCVYLPYCCYRMNRKGREVDDAKGGTGDSDSEVPASIATTL</sequence>
<feature type="region of interest" description="Disordered" evidence="1">
    <location>
        <begin position="48"/>
        <end position="71"/>
    </location>
</feature>
<protein>
    <submittedName>
        <fullName evidence="3">Hypp8746 protein</fullName>
    </submittedName>
</protein>
<evidence type="ECO:0000256" key="1">
    <source>
        <dbReference type="SAM" id="MobiDB-lite"/>
    </source>
</evidence>
<evidence type="ECO:0000256" key="2">
    <source>
        <dbReference type="SAM" id="Phobius"/>
    </source>
</evidence>
<keyword evidence="2" id="KW-0812">Transmembrane</keyword>
<name>A0A8J9ZAE9_BRALA</name>
<evidence type="ECO:0000313" key="4">
    <source>
        <dbReference type="Proteomes" id="UP000838412"/>
    </source>
</evidence>
<accession>A0A8J9ZAE9</accession>
<dbReference type="AlphaFoldDB" id="A0A8J9ZAE9"/>
<keyword evidence="2" id="KW-1133">Transmembrane helix</keyword>
<reference evidence="3" key="1">
    <citation type="submission" date="2022-01" db="EMBL/GenBank/DDBJ databases">
        <authorList>
            <person name="Braso-Vives M."/>
        </authorList>
    </citation>
    <scope>NUCLEOTIDE SEQUENCE</scope>
</reference>
<organism evidence="3 4">
    <name type="scientific">Branchiostoma lanceolatum</name>
    <name type="common">Common lancelet</name>
    <name type="synonym">Amphioxus lanceolatum</name>
    <dbReference type="NCBI Taxonomy" id="7740"/>
    <lineage>
        <taxon>Eukaryota</taxon>
        <taxon>Metazoa</taxon>
        <taxon>Chordata</taxon>
        <taxon>Cephalochordata</taxon>
        <taxon>Leptocardii</taxon>
        <taxon>Amphioxiformes</taxon>
        <taxon>Branchiostomatidae</taxon>
        <taxon>Branchiostoma</taxon>
    </lineage>
</organism>
<evidence type="ECO:0000313" key="3">
    <source>
        <dbReference type="EMBL" id="CAH1250055.1"/>
    </source>
</evidence>
<proteinExistence type="predicted"/>
<dbReference type="OrthoDB" id="10633541at2759"/>
<dbReference type="EMBL" id="OV696703">
    <property type="protein sequence ID" value="CAH1250055.1"/>
    <property type="molecule type" value="Genomic_DNA"/>
</dbReference>
<gene>
    <name evidence="3" type="primary">Hypp8746</name>
    <name evidence="3" type="ORF">BLAG_LOCUS10928</name>
</gene>
<keyword evidence="4" id="KW-1185">Reference proteome</keyword>